<dbReference type="GO" id="GO:0015078">
    <property type="term" value="F:proton transmembrane transporter activity"/>
    <property type="evidence" value="ECO:0007669"/>
    <property type="project" value="TreeGrafter"/>
</dbReference>
<evidence type="ECO:0000256" key="10">
    <source>
        <dbReference type="ARBA" id="ARBA00023002"/>
    </source>
</evidence>
<evidence type="ECO:0000256" key="17">
    <source>
        <dbReference type="SAM" id="Phobius"/>
    </source>
</evidence>
<feature type="transmembrane region" description="Helical" evidence="17">
    <location>
        <begin position="16"/>
        <end position="36"/>
    </location>
</feature>
<comment type="similarity">
    <text evidence="2">Belongs to the cytochrome c oxidase bacterial subunit 4 family.</text>
</comment>
<dbReference type="InterPro" id="IPR014210">
    <property type="entry name" value="Cyt_o_ubiqinol_oxidase_su4"/>
</dbReference>
<keyword evidence="6" id="KW-1003">Cell membrane</keyword>
<keyword evidence="19" id="KW-1185">Reference proteome</keyword>
<dbReference type="EMBL" id="MUBC01000007">
    <property type="protein sequence ID" value="ONM45069.1"/>
    <property type="molecule type" value="Genomic_DNA"/>
</dbReference>
<evidence type="ECO:0000256" key="9">
    <source>
        <dbReference type="ARBA" id="ARBA00022989"/>
    </source>
</evidence>
<feature type="transmembrane region" description="Helical" evidence="17">
    <location>
        <begin position="81"/>
        <end position="101"/>
    </location>
</feature>
<evidence type="ECO:0000313" key="18">
    <source>
        <dbReference type="EMBL" id="ONM45069.1"/>
    </source>
</evidence>
<organism evidence="18 19">
    <name type="scientific">Halopseudomonas pachastrellae</name>
    <dbReference type="NCBI Taxonomy" id="254161"/>
    <lineage>
        <taxon>Bacteria</taxon>
        <taxon>Pseudomonadati</taxon>
        <taxon>Pseudomonadota</taxon>
        <taxon>Gammaproteobacteria</taxon>
        <taxon>Pseudomonadales</taxon>
        <taxon>Pseudomonadaceae</taxon>
        <taxon>Halopseudomonas</taxon>
    </lineage>
</organism>
<dbReference type="RefSeq" id="WP_083725295.1">
    <property type="nucleotide sequence ID" value="NZ_FOUD01000007.1"/>
</dbReference>
<comment type="subcellular location">
    <subcellularLocation>
        <location evidence="1">Cell membrane</location>
        <topology evidence="1">Multi-pass membrane protein</topology>
    </subcellularLocation>
</comment>
<dbReference type="NCBIfam" id="TIGR02847">
    <property type="entry name" value="CyoD"/>
    <property type="match status" value="1"/>
</dbReference>
<keyword evidence="7 17" id="KW-0812">Transmembrane</keyword>
<comment type="function">
    <text evidence="12">Cytochrome bo(3) ubiquinol terminal oxidase is the component of the aerobic respiratory chain of E.coli that predominates when cells are grown at high aeration. Has proton pump activity across the membrane in addition to electron transfer, pumping 2 protons/electron.</text>
</comment>
<comment type="subunit">
    <text evidence="3">Heterooctamer of two A chains, two B chains, two C chains and two D chains.</text>
</comment>
<dbReference type="GO" id="GO:0009319">
    <property type="term" value="C:cytochrome o ubiquinol oxidase complex"/>
    <property type="evidence" value="ECO:0007669"/>
    <property type="project" value="TreeGrafter"/>
</dbReference>
<dbReference type="PANTHER" id="PTHR36835">
    <property type="entry name" value="CYTOCHROME BO(3) UBIQUINOL OXIDASE SUBUNIT 4"/>
    <property type="match status" value="1"/>
</dbReference>
<keyword evidence="10" id="KW-0560">Oxidoreductase</keyword>
<evidence type="ECO:0000256" key="13">
    <source>
        <dbReference type="ARBA" id="ARBA00030071"/>
    </source>
</evidence>
<evidence type="ECO:0000256" key="3">
    <source>
        <dbReference type="ARBA" id="ARBA00011700"/>
    </source>
</evidence>
<evidence type="ECO:0000256" key="2">
    <source>
        <dbReference type="ARBA" id="ARBA00008079"/>
    </source>
</evidence>
<evidence type="ECO:0000256" key="6">
    <source>
        <dbReference type="ARBA" id="ARBA00022475"/>
    </source>
</evidence>
<name>A0A1S8DJK6_9GAMM</name>
<comment type="caution">
    <text evidence="18">The sequence shown here is derived from an EMBL/GenBank/DDBJ whole genome shotgun (WGS) entry which is preliminary data.</text>
</comment>
<dbReference type="InterPro" id="IPR050968">
    <property type="entry name" value="Cytochrome_c_oxidase_bac_sub4"/>
</dbReference>
<evidence type="ECO:0000256" key="1">
    <source>
        <dbReference type="ARBA" id="ARBA00004651"/>
    </source>
</evidence>
<accession>A0A1S8DJK6</accession>
<evidence type="ECO:0000256" key="12">
    <source>
        <dbReference type="ARBA" id="ARBA00025694"/>
    </source>
</evidence>
<keyword evidence="8" id="KW-0249">Electron transport</keyword>
<dbReference type="Proteomes" id="UP000242847">
    <property type="component" value="Unassembled WGS sequence"/>
</dbReference>
<evidence type="ECO:0000256" key="5">
    <source>
        <dbReference type="ARBA" id="ARBA00022448"/>
    </source>
</evidence>
<dbReference type="AlphaFoldDB" id="A0A1S8DJK6"/>
<dbReference type="GO" id="GO:0009486">
    <property type="term" value="F:cytochrome bo3 ubiquinol oxidase activity"/>
    <property type="evidence" value="ECO:0007669"/>
    <property type="project" value="InterPro"/>
</dbReference>
<gene>
    <name evidence="18" type="ORF">BXT89_04535</name>
</gene>
<sequence>MMSHAHSDAGAGHGSYGSYAIGFILSVILTAIPFGMVMSGQFSQSVNLISMLTMGVIQVVVHLVCFLHMNTSSEGRWNLVAFLFTVLIIVMLVGLAIWIMVNADMLMMPWMFQ</sequence>
<dbReference type="STRING" id="254161.SAMN05216256_107145"/>
<proteinExistence type="inferred from homology"/>
<evidence type="ECO:0000256" key="7">
    <source>
        <dbReference type="ARBA" id="ARBA00022692"/>
    </source>
</evidence>
<protein>
    <recommendedName>
        <fullName evidence="4">Cytochrome bo(3) ubiquinol oxidase subunit 4</fullName>
    </recommendedName>
    <alternativeName>
        <fullName evidence="16">Cytochrome o ubiquinol oxidase subunit 4</fullName>
    </alternativeName>
    <alternativeName>
        <fullName evidence="13">Oxidase bo(3) subunit 4</fullName>
    </alternativeName>
    <alternativeName>
        <fullName evidence="14">Ubiquinol oxidase polypeptide IV</fullName>
    </alternativeName>
    <alternativeName>
        <fullName evidence="15">Ubiquinol oxidase subunit 4</fullName>
    </alternativeName>
</protein>
<evidence type="ECO:0000256" key="4">
    <source>
        <dbReference type="ARBA" id="ARBA00014689"/>
    </source>
</evidence>
<feature type="transmembrane region" description="Helical" evidence="17">
    <location>
        <begin position="48"/>
        <end position="69"/>
    </location>
</feature>
<dbReference type="GO" id="GO:0015990">
    <property type="term" value="P:electron transport coupled proton transport"/>
    <property type="evidence" value="ECO:0007669"/>
    <property type="project" value="InterPro"/>
</dbReference>
<evidence type="ECO:0000256" key="14">
    <source>
        <dbReference type="ARBA" id="ARBA00030211"/>
    </source>
</evidence>
<evidence type="ECO:0000256" key="8">
    <source>
        <dbReference type="ARBA" id="ARBA00022982"/>
    </source>
</evidence>
<keyword evidence="5" id="KW-0813">Transport</keyword>
<dbReference type="Pfam" id="PF03626">
    <property type="entry name" value="COX4_pro"/>
    <property type="match status" value="1"/>
</dbReference>
<evidence type="ECO:0000256" key="11">
    <source>
        <dbReference type="ARBA" id="ARBA00023136"/>
    </source>
</evidence>
<keyword evidence="9 17" id="KW-1133">Transmembrane helix</keyword>
<dbReference type="GO" id="GO:0005886">
    <property type="term" value="C:plasma membrane"/>
    <property type="evidence" value="ECO:0007669"/>
    <property type="project" value="UniProtKB-SubCell"/>
</dbReference>
<evidence type="ECO:0000256" key="15">
    <source>
        <dbReference type="ARBA" id="ARBA00031887"/>
    </source>
</evidence>
<dbReference type="GO" id="GO:0019646">
    <property type="term" value="P:aerobic electron transport chain"/>
    <property type="evidence" value="ECO:0007669"/>
    <property type="project" value="TreeGrafter"/>
</dbReference>
<keyword evidence="11 17" id="KW-0472">Membrane</keyword>
<dbReference type="PANTHER" id="PTHR36835:SF1">
    <property type="entry name" value="CYTOCHROME BO(3) UBIQUINOL OXIDASE SUBUNIT 4"/>
    <property type="match status" value="1"/>
</dbReference>
<evidence type="ECO:0000256" key="16">
    <source>
        <dbReference type="ARBA" id="ARBA00032185"/>
    </source>
</evidence>
<reference evidence="18 19" key="1">
    <citation type="submission" date="2017-01" db="EMBL/GenBank/DDBJ databases">
        <title>Draft genome sequence of Pseudomonas pachastrellae type strain CCUG 46540T from a deep sea.</title>
        <authorList>
            <person name="Gomila M."/>
            <person name="Mulet M."/>
            <person name="Lalucat J."/>
            <person name="Garcia-Valdes E."/>
        </authorList>
    </citation>
    <scope>NUCLEOTIDE SEQUENCE [LARGE SCALE GENOMIC DNA]</scope>
    <source>
        <strain evidence="18 19">CCUG 46540</strain>
    </source>
</reference>
<evidence type="ECO:0000313" key="19">
    <source>
        <dbReference type="Proteomes" id="UP000242847"/>
    </source>
</evidence>
<dbReference type="InterPro" id="IPR005171">
    <property type="entry name" value="Cyt_c_oxidase_su4_prok"/>
</dbReference>